<proteinExistence type="predicted"/>
<comment type="caution">
    <text evidence="1">The sequence shown here is derived from an EMBL/GenBank/DDBJ whole genome shotgun (WGS) entry which is preliminary data.</text>
</comment>
<feature type="non-terminal residue" evidence="1">
    <location>
        <position position="368"/>
    </location>
</feature>
<evidence type="ECO:0000313" key="1">
    <source>
        <dbReference type="EMBL" id="KAK3939316.1"/>
    </source>
</evidence>
<sequence>MSVEGREELLKQVRTARDSTEAETFWDAFLHGSIVPWRHRDYLRAAFLTLLRPEHRDWGLPEEATEFADRIHRVKQRGVLFRLQPESRTMTVFWLYHVELAIEAYHRQLPPAQQDVMLGPDDFQAVLQHMPELLVEKLPEIHYSADLLRSRDAQNFWTLPDLHRLAELPPYPAAVDPQFGQQLTRKQLGGDPERLLRHAFAVVQRCRYDSGDQRRSWFLNLAFAALQQHTIRLRITDPSIEPYSVTQAYLYIALVHAALAHFDEYRIRHMAYPAFKQLFPLLAPTVWTRYYSPKLWYSVEARAAFVPPDLRPLPDRIDARPPPVDRAMNGNNCSSEAFRRRGHVPEIPPAEVQQFHLAVTLEEAKTAP</sequence>
<accession>A0AAN6N520</accession>
<keyword evidence="2" id="KW-1185">Reference proteome</keyword>
<reference evidence="2" key="1">
    <citation type="journal article" date="2023" name="Mol. Phylogenet. Evol.">
        <title>Genome-scale phylogeny and comparative genomics of the fungal order Sordariales.</title>
        <authorList>
            <person name="Hensen N."/>
            <person name="Bonometti L."/>
            <person name="Westerberg I."/>
            <person name="Brannstrom I.O."/>
            <person name="Guillou S."/>
            <person name="Cros-Aarteil S."/>
            <person name="Calhoun S."/>
            <person name="Haridas S."/>
            <person name="Kuo A."/>
            <person name="Mondo S."/>
            <person name="Pangilinan J."/>
            <person name="Riley R."/>
            <person name="LaButti K."/>
            <person name="Andreopoulos B."/>
            <person name="Lipzen A."/>
            <person name="Chen C."/>
            <person name="Yan M."/>
            <person name="Daum C."/>
            <person name="Ng V."/>
            <person name="Clum A."/>
            <person name="Steindorff A."/>
            <person name="Ohm R.A."/>
            <person name="Martin F."/>
            <person name="Silar P."/>
            <person name="Natvig D.O."/>
            <person name="Lalanne C."/>
            <person name="Gautier V."/>
            <person name="Ament-Velasquez S.L."/>
            <person name="Kruys A."/>
            <person name="Hutchinson M.I."/>
            <person name="Powell A.J."/>
            <person name="Barry K."/>
            <person name="Miller A.N."/>
            <person name="Grigoriev I.V."/>
            <person name="Debuchy R."/>
            <person name="Gladieux P."/>
            <person name="Hiltunen Thoren M."/>
            <person name="Johannesson H."/>
        </authorList>
    </citation>
    <scope>NUCLEOTIDE SEQUENCE [LARGE SCALE GENOMIC DNA]</scope>
    <source>
        <strain evidence="2">CBS 340.73</strain>
    </source>
</reference>
<dbReference type="EMBL" id="MU853813">
    <property type="protein sequence ID" value="KAK3939316.1"/>
    <property type="molecule type" value="Genomic_DNA"/>
</dbReference>
<evidence type="ECO:0000313" key="2">
    <source>
        <dbReference type="Proteomes" id="UP001303473"/>
    </source>
</evidence>
<name>A0AAN6N520_9PEZI</name>
<protein>
    <submittedName>
        <fullName evidence="1">Uncharacterized protein</fullName>
    </submittedName>
</protein>
<gene>
    <name evidence="1" type="ORF">QBC46DRAFT_263534</name>
</gene>
<dbReference type="AlphaFoldDB" id="A0AAN6N520"/>
<dbReference type="Proteomes" id="UP001303473">
    <property type="component" value="Unassembled WGS sequence"/>
</dbReference>
<organism evidence="1 2">
    <name type="scientific">Diplogelasinospora grovesii</name>
    <dbReference type="NCBI Taxonomy" id="303347"/>
    <lineage>
        <taxon>Eukaryota</taxon>
        <taxon>Fungi</taxon>
        <taxon>Dikarya</taxon>
        <taxon>Ascomycota</taxon>
        <taxon>Pezizomycotina</taxon>
        <taxon>Sordariomycetes</taxon>
        <taxon>Sordariomycetidae</taxon>
        <taxon>Sordariales</taxon>
        <taxon>Diplogelasinosporaceae</taxon>
        <taxon>Diplogelasinospora</taxon>
    </lineage>
</organism>